<dbReference type="InParanoid" id="L5KXQ7"/>
<reference evidence="3" key="1">
    <citation type="journal article" date="2013" name="Science">
        <title>Comparative analysis of bat genomes provides insight into the evolution of flight and immunity.</title>
        <authorList>
            <person name="Zhang G."/>
            <person name="Cowled C."/>
            <person name="Shi Z."/>
            <person name="Huang Z."/>
            <person name="Bishop-Lilly K.A."/>
            <person name="Fang X."/>
            <person name="Wynne J.W."/>
            <person name="Xiong Z."/>
            <person name="Baker M.L."/>
            <person name="Zhao W."/>
            <person name="Tachedjian M."/>
            <person name="Zhu Y."/>
            <person name="Zhou P."/>
            <person name="Jiang X."/>
            <person name="Ng J."/>
            <person name="Yang L."/>
            <person name="Wu L."/>
            <person name="Xiao J."/>
            <person name="Feng Y."/>
            <person name="Chen Y."/>
            <person name="Sun X."/>
            <person name="Zhang Y."/>
            <person name="Marsh G.A."/>
            <person name="Crameri G."/>
            <person name="Broder C.C."/>
            <person name="Frey K.G."/>
            <person name="Wang L.F."/>
            <person name="Wang J."/>
        </authorList>
    </citation>
    <scope>NUCLEOTIDE SEQUENCE [LARGE SCALE GENOMIC DNA]</scope>
</reference>
<evidence type="ECO:0000313" key="2">
    <source>
        <dbReference type="EMBL" id="ELK16187.1"/>
    </source>
</evidence>
<protein>
    <submittedName>
        <fullName evidence="2">Uncharacterized protein</fullName>
    </submittedName>
</protein>
<feature type="region of interest" description="Disordered" evidence="1">
    <location>
        <begin position="14"/>
        <end position="36"/>
    </location>
</feature>
<dbReference type="AlphaFoldDB" id="L5KXQ7"/>
<evidence type="ECO:0000313" key="3">
    <source>
        <dbReference type="Proteomes" id="UP000010552"/>
    </source>
</evidence>
<feature type="region of interest" description="Disordered" evidence="1">
    <location>
        <begin position="64"/>
        <end position="127"/>
    </location>
</feature>
<feature type="compositionally biased region" description="Basic and acidic residues" evidence="1">
    <location>
        <begin position="115"/>
        <end position="127"/>
    </location>
</feature>
<sequence>MSFSGAFSNLLRSLRPRGGPQRCPAPSTSGTGCANGTLGESSPLLLWINLTWSWRAAKAVAAGSTAVGQGGSRRGDCGPRVALTTPSGLQARSVDARWPGFDGSGQRMQSSPDEPELRHHTEPAVIP</sequence>
<feature type="compositionally biased region" description="Polar residues" evidence="1">
    <location>
        <begin position="26"/>
        <end position="36"/>
    </location>
</feature>
<organism evidence="2 3">
    <name type="scientific">Pteropus alecto</name>
    <name type="common">Black flying fox</name>
    <dbReference type="NCBI Taxonomy" id="9402"/>
    <lineage>
        <taxon>Eukaryota</taxon>
        <taxon>Metazoa</taxon>
        <taxon>Chordata</taxon>
        <taxon>Craniata</taxon>
        <taxon>Vertebrata</taxon>
        <taxon>Euteleostomi</taxon>
        <taxon>Mammalia</taxon>
        <taxon>Eutheria</taxon>
        <taxon>Laurasiatheria</taxon>
        <taxon>Chiroptera</taxon>
        <taxon>Yinpterochiroptera</taxon>
        <taxon>Pteropodoidea</taxon>
        <taxon>Pteropodidae</taxon>
        <taxon>Pteropodinae</taxon>
        <taxon>Pteropus</taxon>
    </lineage>
</organism>
<gene>
    <name evidence="2" type="ORF">PAL_GLEAN10017671</name>
</gene>
<evidence type="ECO:0000256" key="1">
    <source>
        <dbReference type="SAM" id="MobiDB-lite"/>
    </source>
</evidence>
<accession>L5KXQ7</accession>
<keyword evidence="3" id="KW-1185">Reference proteome</keyword>
<proteinExistence type="predicted"/>
<name>L5KXQ7_PTEAL</name>
<dbReference type="EMBL" id="KB030474">
    <property type="protein sequence ID" value="ELK16187.1"/>
    <property type="molecule type" value="Genomic_DNA"/>
</dbReference>
<dbReference type="Proteomes" id="UP000010552">
    <property type="component" value="Unassembled WGS sequence"/>
</dbReference>